<organism evidence="2 4">
    <name type="scientific">Corynebacterium imitans</name>
    <dbReference type="NCBI Taxonomy" id="156978"/>
    <lineage>
        <taxon>Bacteria</taxon>
        <taxon>Bacillati</taxon>
        <taxon>Actinomycetota</taxon>
        <taxon>Actinomycetes</taxon>
        <taxon>Mycobacteriales</taxon>
        <taxon>Corynebacteriaceae</taxon>
        <taxon>Corynebacterium</taxon>
    </lineage>
</organism>
<name>A0A076NDR3_9CORY</name>
<evidence type="ECO:0000256" key="1">
    <source>
        <dbReference type="SAM" id="MobiDB-lite"/>
    </source>
</evidence>
<reference evidence="2 4" key="1">
    <citation type="submission" date="2014-08" db="EMBL/GenBank/DDBJ databases">
        <title>Complete genome sequence of Corynebacterium imitans DSM 44264, isolated from a five-month-old boy with suspected pharyngeal diphtheria.</title>
        <authorList>
            <person name="Mollmann S."/>
            <person name="Albersmeier A."/>
            <person name="Ruckert C."/>
            <person name="Tauch A."/>
        </authorList>
    </citation>
    <scope>NUCLEOTIDE SEQUENCE [LARGE SCALE GENOMIC DNA]</scope>
    <source>
        <strain evidence="2 4">DSM 44264</strain>
    </source>
</reference>
<feature type="region of interest" description="Disordered" evidence="1">
    <location>
        <begin position="167"/>
        <end position="232"/>
    </location>
</feature>
<evidence type="ECO:0000313" key="4">
    <source>
        <dbReference type="Proteomes" id="UP000028780"/>
    </source>
</evidence>
<keyword evidence="4" id="KW-1185">Reference proteome</keyword>
<sequence>MNPFTLRLLFTGAADAAKYFREQGDKRKRETYDALLAALEDRNITDADELEQLYDAARTQAGELTRAAHARLDKRRAAFNAALPGREAQRTAWRAEAKAHKKKARGKGRTVAAGLLGAGALAGAGWALWEFWLKDKLEDAEPEIDLTDVARSGEAKLVYSTSTENEGVFAPDADTYGEHAAVPPTEPAEGADSAQATGLTADAADAAVPDGETLSTLDTLDDSQRKGTKDAD</sequence>
<evidence type="ECO:0000313" key="2">
    <source>
        <dbReference type="EMBL" id="AIJ32544.1"/>
    </source>
</evidence>
<evidence type="ECO:0000313" key="3">
    <source>
        <dbReference type="EMBL" id="SNV52786.1"/>
    </source>
</evidence>
<accession>A0A076NDR3</accession>
<dbReference type="AlphaFoldDB" id="A0A076NDR3"/>
<dbReference type="Proteomes" id="UP000028780">
    <property type="component" value="Chromosome"/>
</dbReference>
<dbReference type="HOGENOM" id="CLU_1275918_0_0_11"/>
<feature type="compositionally biased region" description="Low complexity" evidence="1">
    <location>
        <begin position="194"/>
        <end position="207"/>
    </location>
</feature>
<dbReference type="STRING" id="156978.CIMIT_00125"/>
<protein>
    <submittedName>
        <fullName evidence="2">Uncharacterized protein</fullName>
    </submittedName>
</protein>
<evidence type="ECO:0000313" key="5">
    <source>
        <dbReference type="Proteomes" id="UP000215374"/>
    </source>
</evidence>
<dbReference type="Proteomes" id="UP000215374">
    <property type="component" value="Chromosome 1"/>
</dbReference>
<dbReference type="EMBL" id="CP009211">
    <property type="protein sequence ID" value="AIJ32544.1"/>
    <property type="molecule type" value="Genomic_DNA"/>
</dbReference>
<gene>
    <name evidence="2" type="ORF">CIMIT_00125</name>
    <name evidence="3" type="ORF">SAMEA4535761_00091</name>
</gene>
<reference evidence="3 5" key="2">
    <citation type="submission" date="2017-06" db="EMBL/GenBank/DDBJ databases">
        <authorList>
            <consortium name="Pathogen Informatics"/>
        </authorList>
    </citation>
    <scope>NUCLEOTIDE SEQUENCE [LARGE SCALE GENOMIC DNA]</scope>
    <source>
        <strain evidence="3 5">NCTC13015</strain>
    </source>
</reference>
<feature type="compositionally biased region" description="Basic and acidic residues" evidence="1">
    <location>
        <begin position="222"/>
        <end position="232"/>
    </location>
</feature>
<dbReference type="EMBL" id="LT906467">
    <property type="protein sequence ID" value="SNV52786.1"/>
    <property type="molecule type" value="Genomic_DNA"/>
</dbReference>
<dbReference type="OrthoDB" id="4406276at2"/>
<dbReference type="KEGG" id="cii:CIMIT_00125"/>
<proteinExistence type="predicted"/>
<dbReference type="RefSeq" id="WP_038587466.1">
    <property type="nucleotide sequence ID" value="NZ_CP009211.1"/>
</dbReference>
<dbReference type="eggNOG" id="ENOG50312GX">
    <property type="taxonomic scope" value="Bacteria"/>
</dbReference>